<organism evidence="6 7">
    <name type="scientific">Streptomyces tuirus</name>
    <dbReference type="NCBI Taxonomy" id="68278"/>
    <lineage>
        <taxon>Bacteria</taxon>
        <taxon>Bacillati</taxon>
        <taxon>Actinomycetota</taxon>
        <taxon>Actinomycetes</taxon>
        <taxon>Kitasatosporales</taxon>
        <taxon>Streptomycetaceae</taxon>
        <taxon>Streptomyces</taxon>
    </lineage>
</organism>
<proteinExistence type="predicted"/>
<evidence type="ECO:0000256" key="4">
    <source>
        <dbReference type="ARBA" id="ARBA00022833"/>
    </source>
</evidence>
<keyword evidence="4" id="KW-0862">Zinc</keyword>
<sequence>MTEYSVRVAVMLVLSAATGKFGTNVHLVAAGPGNPCLIVDPGHDSADAVLEAVRAHRLEPEAILITHGHMDHTWDAVPLARHYGIPAWIHPADRYQFGAPAKGLPDSFPRDLLIGHPDREPDEVSELPEQGGELTFAACRVTVLHTPGHTGGSVMFRFGTGDVPLLATGDALLAGGPGRADAPGASPAALHSSLRMVATTCPDDTRLLTGHGPTTTLSETGIR</sequence>
<comment type="cofactor">
    <cofactor evidence="1">
        <name>Zn(2+)</name>
        <dbReference type="ChEBI" id="CHEBI:29105"/>
    </cofactor>
</comment>
<evidence type="ECO:0000313" key="6">
    <source>
        <dbReference type="EMBL" id="BCL21694.1"/>
    </source>
</evidence>
<dbReference type="PANTHER" id="PTHR46233">
    <property type="entry name" value="HYDROXYACYLGLUTATHIONE HYDROLASE GLOC"/>
    <property type="match status" value="1"/>
</dbReference>
<dbReference type="EMBL" id="AP023439">
    <property type="protein sequence ID" value="BCL21694.1"/>
    <property type="molecule type" value="Genomic_DNA"/>
</dbReference>
<dbReference type="RefSeq" id="WP_385864115.1">
    <property type="nucleotide sequence ID" value="NZ_JBHMCP010000009.1"/>
</dbReference>
<dbReference type="Pfam" id="PF00753">
    <property type="entry name" value="Lactamase_B"/>
    <property type="match status" value="1"/>
</dbReference>
<reference evidence="6 7" key="1">
    <citation type="journal article" date="2014" name="Int. J. Syst. Evol. Microbiol.">
        <title>Complete genome sequence of Corynebacterium casei LMG S-19264T (=DSM 44701T), isolated from a smear-ripened cheese.</title>
        <authorList>
            <consortium name="US DOE Joint Genome Institute (JGI-PGF)"/>
            <person name="Walter F."/>
            <person name="Albersmeier A."/>
            <person name="Kalinowski J."/>
            <person name="Ruckert C."/>
        </authorList>
    </citation>
    <scope>NUCLEOTIDE SEQUENCE [LARGE SCALE GENOMIC DNA]</scope>
    <source>
        <strain evidence="6 7">JCM 4255</strain>
    </source>
</reference>
<dbReference type="PANTHER" id="PTHR46233:SF3">
    <property type="entry name" value="HYDROXYACYLGLUTATHIONE HYDROLASE GLOC"/>
    <property type="match status" value="1"/>
</dbReference>
<keyword evidence="2" id="KW-0479">Metal-binding</keyword>
<evidence type="ECO:0000259" key="5">
    <source>
        <dbReference type="SMART" id="SM00849"/>
    </source>
</evidence>
<dbReference type="GO" id="GO:0016787">
    <property type="term" value="F:hydrolase activity"/>
    <property type="evidence" value="ECO:0007669"/>
    <property type="project" value="UniProtKB-KW"/>
</dbReference>
<dbReference type="CDD" id="cd06262">
    <property type="entry name" value="metallo-hydrolase-like_MBL-fold"/>
    <property type="match status" value="1"/>
</dbReference>
<keyword evidence="3 6" id="KW-0378">Hydrolase</keyword>
<evidence type="ECO:0000256" key="2">
    <source>
        <dbReference type="ARBA" id="ARBA00022723"/>
    </source>
</evidence>
<dbReference type="InterPro" id="IPR036866">
    <property type="entry name" value="RibonucZ/Hydroxyglut_hydro"/>
</dbReference>
<dbReference type="SMART" id="SM00849">
    <property type="entry name" value="Lactamase_B"/>
    <property type="match status" value="1"/>
</dbReference>
<evidence type="ECO:0000313" key="7">
    <source>
        <dbReference type="Proteomes" id="UP000516373"/>
    </source>
</evidence>
<feature type="domain" description="Metallo-beta-lactamase" evidence="5">
    <location>
        <begin position="22"/>
        <end position="211"/>
    </location>
</feature>
<evidence type="ECO:0000256" key="3">
    <source>
        <dbReference type="ARBA" id="ARBA00022801"/>
    </source>
</evidence>
<dbReference type="KEGG" id="stui:GCM10017668_35370"/>
<dbReference type="SUPFAM" id="SSF56281">
    <property type="entry name" value="Metallo-hydrolase/oxidoreductase"/>
    <property type="match status" value="1"/>
</dbReference>
<protein>
    <submittedName>
        <fullName evidence="6">Hydrolase</fullName>
    </submittedName>
</protein>
<evidence type="ECO:0000256" key="1">
    <source>
        <dbReference type="ARBA" id="ARBA00001947"/>
    </source>
</evidence>
<name>A0A7G1NJ67_9ACTN</name>
<dbReference type="InterPro" id="IPR001279">
    <property type="entry name" value="Metallo-B-lactamas"/>
</dbReference>
<accession>A0A7G1NJ67</accession>
<dbReference type="Gene3D" id="3.60.15.10">
    <property type="entry name" value="Ribonuclease Z/Hydroxyacylglutathione hydrolase-like"/>
    <property type="match status" value="1"/>
</dbReference>
<dbReference type="Proteomes" id="UP000516373">
    <property type="component" value="Chromosome"/>
</dbReference>
<dbReference type="InterPro" id="IPR051453">
    <property type="entry name" value="MBL_Glyoxalase_II"/>
</dbReference>
<dbReference type="AlphaFoldDB" id="A0A7G1NJ67"/>
<dbReference type="GO" id="GO:0046872">
    <property type="term" value="F:metal ion binding"/>
    <property type="evidence" value="ECO:0007669"/>
    <property type="project" value="UniProtKB-KW"/>
</dbReference>
<gene>
    <name evidence="6" type="ORF">GCM10017668_35370</name>
</gene>